<dbReference type="Gene3D" id="3.10.110.10">
    <property type="entry name" value="Ubiquitin Conjugating Enzyme"/>
    <property type="match status" value="1"/>
</dbReference>
<dbReference type="Proteomes" id="UP000311919">
    <property type="component" value="Unassembled WGS sequence"/>
</dbReference>
<proteinExistence type="predicted"/>
<feature type="compositionally biased region" description="Polar residues" evidence="1">
    <location>
        <begin position="234"/>
        <end position="246"/>
    </location>
</feature>
<dbReference type="Pfam" id="PF00179">
    <property type="entry name" value="UQ_con"/>
    <property type="match status" value="1"/>
</dbReference>
<dbReference type="STRING" id="6182.A0A4Z2CUN3"/>
<reference evidence="3 4" key="1">
    <citation type="submission" date="2019-03" db="EMBL/GenBank/DDBJ databases">
        <title>An improved genome assembly of the fluke Schistosoma japonicum.</title>
        <authorList>
            <person name="Hu W."/>
            <person name="Luo F."/>
            <person name="Yin M."/>
            <person name="Mo X."/>
            <person name="Sun C."/>
            <person name="Wu Q."/>
            <person name="Zhu B."/>
            <person name="Xiang M."/>
            <person name="Wang J."/>
            <person name="Wang Y."/>
            <person name="Zhang T."/>
            <person name="Xu B."/>
            <person name="Zheng H."/>
            <person name="Feng Z."/>
        </authorList>
    </citation>
    <scope>NUCLEOTIDE SEQUENCE [LARGE SCALE GENOMIC DNA]</scope>
    <source>
        <strain evidence="3">HuSjv2</strain>
        <tissue evidence="3">Worms</tissue>
    </source>
</reference>
<feature type="compositionally biased region" description="Basic and acidic residues" evidence="1">
    <location>
        <begin position="218"/>
        <end position="228"/>
    </location>
</feature>
<evidence type="ECO:0000313" key="3">
    <source>
        <dbReference type="EMBL" id="TNN07864.1"/>
    </source>
</evidence>
<dbReference type="InterPro" id="IPR016135">
    <property type="entry name" value="UBQ-conjugating_enzyme/RWD"/>
</dbReference>
<comment type="caution">
    <text evidence="3">The sequence shown here is derived from an EMBL/GenBank/DDBJ whole genome shotgun (WGS) entry which is preliminary data.</text>
</comment>
<dbReference type="SUPFAM" id="SSF54495">
    <property type="entry name" value="UBC-like"/>
    <property type="match status" value="1"/>
</dbReference>
<gene>
    <name evidence="3" type="ORF">EWB00_007464</name>
</gene>
<name>A0A4Z2CUN3_SCHJA</name>
<evidence type="ECO:0000313" key="4">
    <source>
        <dbReference type="Proteomes" id="UP000311919"/>
    </source>
</evidence>
<dbReference type="AlphaFoldDB" id="A0A4Z2CUN3"/>
<keyword evidence="4" id="KW-1185">Reference proteome</keyword>
<feature type="domain" description="UBC core" evidence="2">
    <location>
        <begin position="39"/>
        <end position="134"/>
    </location>
</feature>
<sequence>MYKIVWRQLSELICVIEGETNGQAKIISWDNNDDDANQSDEIHFRVNILPNEGLYAHAEYEFEITIRLDRHGETPVVRCLSHIYHPNIEDYDIGGAVCLNLFQNWNIEMGLKAIINGLLFLFYEPNEQDPINERFTIPHGSSFQQAVIESLQGGCYSHYAGPGNKTWCIWHEKQGTIEQENLIKISKETVESQQQSKQNCHIYLRSNNNTDYDDDNDRDFTEQHHNNEPDELQSCPNSANENDTHMVSSNKQKQLLKCHHLKQNSMLSSLSSLLISSNSSSASTLKEIEQLVHLDLGINKKIYKKKLKTANFNILNYLSTINLQEITIIWTNIEKPIDITYYFMETCNYAWNIHCEHVYYSHLNIGIPDIFTTHLYQKSICQPMIYINEQMINKQDSSNEEFVHYNDNCNSSTVSMMNQQIINMETRYLQKIYSIQLMLFTTRWPIYLIPGRMLTENFLKPNWALPLRRASTKQLFEDINHYILNVEWNHSSQIFIIDPLALSPFSPIALRIIYDQNEPKAEKWIYVTEWLSPWCSSTISTVGQNQNRFPGVSIFCWLALLTNWINYLSRYELYHTCLGYSRPESSIFSKAWRITEPFGICCIFSHSLTCGQICLFDGWILWLSSLVMQQITKFSVKVLHYINTKYIKCLPVCRLSSTYDPLEGSCTAIYVFTDVDQI</sequence>
<dbReference type="EMBL" id="SKCS01000420">
    <property type="protein sequence ID" value="TNN07864.1"/>
    <property type="molecule type" value="Genomic_DNA"/>
</dbReference>
<dbReference type="CDD" id="cd23794">
    <property type="entry name" value="UBCc_UBE2F_UBE2M"/>
    <property type="match status" value="1"/>
</dbReference>
<evidence type="ECO:0000259" key="2">
    <source>
        <dbReference type="Pfam" id="PF00179"/>
    </source>
</evidence>
<protein>
    <submittedName>
        <fullName evidence="3">NEDD8-conjugating enzyme UBC12</fullName>
    </submittedName>
</protein>
<evidence type="ECO:0000256" key="1">
    <source>
        <dbReference type="SAM" id="MobiDB-lite"/>
    </source>
</evidence>
<organism evidence="3 4">
    <name type="scientific">Schistosoma japonicum</name>
    <name type="common">Blood fluke</name>
    <dbReference type="NCBI Taxonomy" id="6182"/>
    <lineage>
        <taxon>Eukaryota</taxon>
        <taxon>Metazoa</taxon>
        <taxon>Spiralia</taxon>
        <taxon>Lophotrochozoa</taxon>
        <taxon>Platyhelminthes</taxon>
        <taxon>Trematoda</taxon>
        <taxon>Digenea</taxon>
        <taxon>Strigeidida</taxon>
        <taxon>Schistosomatoidea</taxon>
        <taxon>Schistosomatidae</taxon>
        <taxon>Schistosoma</taxon>
    </lineage>
</organism>
<accession>A0A4Z2CUN3</accession>
<feature type="region of interest" description="Disordered" evidence="1">
    <location>
        <begin position="205"/>
        <end position="246"/>
    </location>
</feature>
<dbReference type="InterPro" id="IPR000608">
    <property type="entry name" value="UBC"/>
</dbReference>
<dbReference type="OrthoDB" id="9978460at2759"/>